<organism evidence="2 3">
    <name type="scientific">Weissella muntiaci</name>
    <dbReference type="NCBI Taxonomy" id="2508881"/>
    <lineage>
        <taxon>Bacteria</taxon>
        <taxon>Bacillati</taxon>
        <taxon>Bacillota</taxon>
        <taxon>Bacilli</taxon>
        <taxon>Lactobacillales</taxon>
        <taxon>Lactobacillaceae</taxon>
        <taxon>Weissella</taxon>
    </lineage>
</organism>
<accession>A0A6C2C634</accession>
<keyword evidence="1" id="KW-0812">Transmembrane</keyword>
<feature type="transmembrane region" description="Helical" evidence="1">
    <location>
        <begin position="131"/>
        <end position="148"/>
    </location>
</feature>
<feature type="transmembrane region" description="Helical" evidence="1">
    <location>
        <begin position="43"/>
        <end position="64"/>
    </location>
</feature>
<dbReference type="RefSeq" id="WP_148622928.1">
    <property type="nucleotide sequence ID" value="NZ_SDGZ01000015.1"/>
</dbReference>
<proteinExistence type="predicted"/>
<sequence>MKRYVWLGDSKYGGSVLWDARKGAAVRTDVTKMISAKDKQRNVIVIISVLVLSLLIRFAGYLMIPTDKLNSLSIFYFSLFITVMLVIFIKQSIYGHQAVYIETSIEDAMYAIRSTGYLRNPWIAMMVDKTLMNLILAMLISSIIFGFLEFTPFFGSIEDYIKFVPMILLISIPIRMIYFINFKKENTLKL</sequence>
<dbReference type="OrthoDB" id="2192867at2"/>
<keyword evidence="1" id="KW-1133">Transmembrane helix</keyword>
<reference evidence="2 3" key="1">
    <citation type="submission" date="2019-01" db="EMBL/GenBank/DDBJ databases">
        <title>Weissella sp. nov., a novel lactic acid bacterium isolated from animal feces.</title>
        <authorList>
            <person name="Wang L.-T."/>
        </authorList>
    </citation>
    <scope>NUCLEOTIDE SEQUENCE [LARGE SCALE GENOMIC DNA]</scope>
    <source>
        <strain evidence="2 3">8H-2</strain>
    </source>
</reference>
<dbReference type="Proteomes" id="UP000371977">
    <property type="component" value="Unassembled WGS sequence"/>
</dbReference>
<evidence type="ECO:0000256" key="1">
    <source>
        <dbReference type="SAM" id="Phobius"/>
    </source>
</evidence>
<protein>
    <submittedName>
        <fullName evidence="2">Uncharacterized protein</fullName>
    </submittedName>
</protein>
<dbReference type="AlphaFoldDB" id="A0A6C2C634"/>
<gene>
    <name evidence="2" type="ORF">ESZ50_07415</name>
</gene>
<comment type="caution">
    <text evidence="2">The sequence shown here is derived from an EMBL/GenBank/DDBJ whole genome shotgun (WGS) entry which is preliminary data.</text>
</comment>
<dbReference type="EMBL" id="SDGZ01000015">
    <property type="protein sequence ID" value="TYC49066.1"/>
    <property type="molecule type" value="Genomic_DNA"/>
</dbReference>
<keyword evidence="1" id="KW-0472">Membrane</keyword>
<feature type="transmembrane region" description="Helical" evidence="1">
    <location>
        <begin position="70"/>
        <end position="89"/>
    </location>
</feature>
<name>A0A6C2C634_9LACO</name>
<keyword evidence="3" id="KW-1185">Reference proteome</keyword>
<feature type="transmembrane region" description="Helical" evidence="1">
    <location>
        <begin position="160"/>
        <end position="180"/>
    </location>
</feature>
<evidence type="ECO:0000313" key="2">
    <source>
        <dbReference type="EMBL" id="TYC49066.1"/>
    </source>
</evidence>
<evidence type="ECO:0000313" key="3">
    <source>
        <dbReference type="Proteomes" id="UP000371977"/>
    </source>
</evidence>